<dbReference type="GeneID" id="96900078"/>
<name>G0V553_NAUCA</name>
<dbReference type="PANTHER" id="PTHR31018:SF12">
    <property type="entry name" value="SPORULATION-SPECIFIC PROTEIN 2-RELATED"/>
    <property type="match status" value="1"/>
</dbReference>
<dbReference type="InterPro" id="IPR051648">
    <property type="entry name" value="CWI-Assembly_Regulator"/>
</dbReference>
<dbReference type="SUPFAM" id="SSF52058">
    <property type="entry name" value="L domain-like"/>
    <property type="match status" value="3"/>
</dbReference>
<proteinExistence type="inferred from homology"/>
<keyword evidence="4" id="KW-0472">Membrane</keyword>
<dbReference type="AlphaFoldDB" id="G0V553"/>
<evidence type="ECO:0000256" key="7">
    <source>
        <dbReference type="ARBA" id="ARBA00023288"/>
    </source>
</evidence>
<keyword evidence="4" id="KW-0336">GPI-anchor</keyword>
<evidence type="ECO:0000259" key="8">
    <source>
        <dbReference type="Pfam" id="PF01030"/>
    </source>
</evidence>
<evidence type="ECO:0000256" key="3">
    <source>
        <dbReference type="ARBA" id="ARBA00022475"/>
    </source>
</evidence>
<accession>G0V553</accession>
<keyword evidence="5" id="KW-0732">Signal</keyword>
<evidence type="ECO:0000256" key="4">
    <source>
        <dbReference type="ARBA" id="ARBA00022622"/>
    </source>
</evidence>
<dbReference type="GO" id="GO:0009277">
    <property type="term" value="C:fungal-type cell wall"/>
    <property type="evidence" value="ECO:0007669"/>
    <property type="project" value="EnsemblFungi"/>
</dbReference>
<dbReference type="Gene3D" id="3.80.20.20">
    <property type="entry name" value="Receptor L-domain"/>
    <property type="match status" value="1"/>
</dbReference>
<dbReference type="Proteomes" id="UP000001640">
    <property type="component" value="Chromosome 1"/>
</dbReference>
<dbReference type="OMA" id="ELNCEEF"/>
<dbReference type="HOGENOM" id="CLU_035846_2_1_1"/>
<dbReference type="eggNOG" id="ENOG502QT4Q">
    <property type="taxonomic scope" value="Eukaryota"/>
</dbReference>
<dbReference type="EMBL" id="HE576752">
    <property type="protein sequence ID" value="CCC66589.1"/>
    <property type="molecule type" value="Genomic_DNA"/>
</dbReference>
<organism evidence="9 10">
    <name type="scientific">Naumovozyma castellii</name>
    <name type="common">Yeast</name>
    <name type="synonym">Saccharomyces castellii</name>
    <dbReference type="NCBI Taxonomy" id="27288"/>
    <lineage>
        <taxon>Eukaryota</taxon>
        <taxon>Fungi</taxon>
        <taxon>Dikarya</taxon>
        <taxon>Ascomycota</taxon>
        <taxon>Saccharomycotina</taxon>
        <taxon>Saccharomycetes</taxon>
        <taxon>Saccharomycetales</taxon>
        <taxon>Saccharomycetaceae</taxon>
        <taxon>Naumovozyma</taxon>
    </lineage>
</organism>
<dbReference type="GO" id="GO:0009986">
    <property type="term" value="C:cell surface"/>
    <property type="evidence" value="ECO:0007669"/>
    <property type="project" value="TreeGrafter"/>
</dbReference>
<evidence type="ECO:0000313" key="10">
    <source>
        <dbReference type="Proteomes" id="UP000001640"/>
    </source>
</evidence>
<dbReference type="STRING" id="1064592.G0V553"/>
<comment type="similarity">
    <text evidence="2">Belongs to the SPS2 family.</text>
</comment>
<comment type="subcellular location">
    <subcellularLocation>
        <location evidence="1">Cell membrane</location>
        <topology evidence="1">Lipid-anchor</topology>
        <topology evidence="1">GPI-anchor</topology>
    </subcellularLocation>
</comment>
<evidence type="ECO:0000313" key="9">
    <source>
        <dbReference type="EMBL" id="CCC66589.1"/>
    </source>
</evidence>
<dbReference type="PANTHER" id="PTHR31018">
    <property type="entry name" value="SPORULATION-SPECIFIC PROTEIN-RELATED"/>
    <property type="match status" value="1"/>
</dbReference>
<sequence length="458" mass="51158">MKILNLVVPSILFSNLAIGRKLPSLKEKLPSNATLLADDSKVHILPIDVDKKKAQNSTLSQPEICKKESHQISSAQELNGLQSQCTSVAGSIEIMSDYLDSTVDFGMLKNVEGGVKISNSPHIVDIQGKDLQNIHGTFTLSNLTSFVSLNLPSFIYTRAVEWEILPIFSRVLLNNKIIKVRNIVISDTALADIDCFKEINETDIFSINNNRFLETIESNINIINQDLTIHANAKDLEVDMSQLVSVKNLTIRDTAKVFFPKLEYVNRSFEIIENTFTELDVSNLKTIEGTLGLINNTELTKIDMNKLTTIKGGVMISNNTKLEHIDFLPNLRQIDGAIYFEGKFKDTDFPELRLVKGSAYIKSTSEDLDCAKWTKVVNQKSIIRGGKINCISAKREKAVELNNEGEVLKEMETSHELETNKTSTGEKKELLKEKSSGTILKPLSFGGLVFCLSLFLFH</sequence>
<evidence type="ECO:0000256" key="5">
    <source>
        <dbReference type="ARBA" id="ARBA00022729"/>
    </source>
</evidence>
<dbReference type="InterPro" id="IPR036941">
    <property type="entry name" value="Rcpt_L-dom_sf"/>
</dbReference>
<gene>
    <name evidence="9" type="primary">NCAS0A00290</name>
    <name evidence="9" type="ordered locus">NCAS_0A00290</name>
</gene>
<reference evidence="9 10" key="1">
    <citation type="journal article" date="2011" name="Proc. Natl. Acad. Sci. U.S.A.">
        <title>Evolutionary erosion of yeast sex chromosomes by mating-type switching accidents.</title>
        <authorList>
            <person name="Gordon J.L."/>
            <person name="Armisen D."/>
            <person name="Proux-Wera E."/>
            <person name="Oheigeartaigh S.S."/>
            <person name="Byrne K.P."/>
            <person name="Wolfe K.H."/>
        </authorList>
    </citation>
    <scope>NUCLEOTIDE SEQUENCE [LARGE SCALE GENOMIC DNA]</scope>
    <source>
        <strain evidence="10">ATCC 76901 / BCRC 22586 / CBS 4309 / NBRC 1992 / NRRL Y-12630</strain>
    </source>
</reference>
<evidence type="ECO:0000256" key="6">
    <source>
        <dbReference type="ARBA" id="ARBA00023180"/>
    </source>
</evidence>
<dbReference type="OrthoDB" id="536881at2759"/>
<dbReference type="GO" id="GO:0030476">
    <property type="term" value="P:ascospore wall assembly"/>
    <property type="evidence" value="ECO:0007669"/>
    <property type="project" value="EnsemblFungi"/>
</dbReference>
<dbReference type="InterPro" id="IPR000494">
    <property type="entry name" value="Rcpt_L-dom"/>
</dbReference>
<keyword evidence="10" id="KW-1185">Reference proteome</keyword>
<dbReference type="GO" id="GO:0005886">
    <property type="term" value="C:plasma membrane"/>
    <property type="evidence" value="ECO:0007669"/>
    <property type="project" value="UniProtKB-SubCell"/>
</dbReference>
<evidence type="ECO:0000256" key="1">
    <source>
        <dbReference type="ARBA" id="ARBA00004609"/>
    </source>
</evidence>
<feature type="domain" description="Receptor L-domain" evidence="8">
    <location>
        <begin position="287"/>
        <end position="342"/>
    </location>
</feature>
<keyword evidence="6" id="KW-0325">Glycoprotein</keyword>
<dbReference type="InParanoid" id="G0V553"/>
<dbReference type="RefSeq" id="XP_003672980.1">
    <property type="nucleotide sequence ID" value="XM_003672932.1"/>
</dbReference>
<keyword evidence="7" id="KW-0449">Lipoprotein</keyword>
<evidence type="ECO:0000256" key="2">
    <source>
        <dbReference type="ARBA" id="ARBA00005798"/>
    </source>
</evidence>
<dbReference type="Pfam" id="PF01030">
    <property type="entry name" value="Recep_L_domain"/>
    <property type="match status" value="1"/>
</dbReference>
<reference key="2">
    <citation type="submission" date="2011-08" db="EMBL/GenBank/DDBJ databases">
        <title>Genome sequence of Naumovozyma castellii.</title>
        <authorList>
            <person name="Gordon J.L."/>
            <person name="Armisen D."/>
            <person name="Proux-Wera E."/>
            <person name="OhEigeartaigh S.S."/>
            <person name="Byrne K.P."/>
            <person name="Wolfe K.H."/>
        </authorList>
    </citation>
    <scope>NUCLEOTIDE SEQUENCE</scope>
    <source>
        <strain>Type strain:CBS 4309</strain>
    </source>
</reference>
<protein>
    <recommendedName>
        <fullName evidence="8">Receptor L-domain domain-containing protein</fullName>
    </recommendedName>
</protein>
<keyword evidence="3" id="KW-1003">Cell membrane</keyword>
<dbReference type="KEGG" id="ncs:NCAS_0A00290"/>
<dbReference type="FunCoup" id="G0V553">
    <property type="interactions" value="50"/>
</dbReference>
<dbReference type="GO" id="GO:0098552">
    <property type="term" value="C:side of membrane"/>
    <property type="evidence" value="ECO:0007669"/>
    <property type="project" value="UniProtKB-KW"/>
</dbReference>